<feature type="repeat" description="ANK" evidence="3">
    <location>
        <begin position="106"/>
        <end position="138"/>
    </location>
</feature>
<proteinExistence type="predicted"/>
<comment type="caution">
    <text evidence="5">The sequence shown here is derived from an EMBL/GenBank/DDBJ whole genome shotgun (WGS) entry which is preliminary data.</text>
</comment>
<reference evidence="5 6" key="1">
    <citation type="journal article" date="2024" name="Science">
        <title>Giant polyketide synthase enzymes in the biosynthesis of giant marine polyether toxins.</title>
        <authorList>
            <person name="Fallon T.R."/>
            <person name="Shende V.V."/>
            <person name="Wierzbicki I.H."/>
            <person name="Pendleton A.L."/>
            <person name="Watervoot N.F."/>
            <person name="Auber R.P."/>
            <person name="Gonzalez D.J."/>
            <person name="Wisecaver J.H."/>
            <person name="Moore B.S."/>
        </authorList>
    </citation>
    <scope>NUCLEOTIDE SEQUENCE [LARGE SCALE GENOMIC DNA]</scope>
    <source>
        <strain evidence="5 6">12B1</strain>
    </source>
</reference>
<dbReference type="InterPro" id="IPR036770">
    <property type="entry name" value="Ankyrin_rpt-contain_sf"/>
</dbReference>
<feature type="region of interest" description="Disordered" evidence="4">
    <location>
        <begin position="187"/>
        <end position="211"/>
    </location>
</feature>
<dbReference type="PANTHER" id="PTHR24173:SF74">
    <property type="entry name" value="ANKYRIN REPEAT DOMAIN-CONTAINING PROTEIN 16"/>
    <property type="match status" value="1"/>
</dbReference>
<evidence type="ECO:0000256" key="3">
    <source>
        <dbReference type="PROSITE-ProRule" id="PRU00023"/>
    </source>
</evidence>
<dbReference type="AlphaFoldDB" id="A0AB34IZJ0"/>
<keyword evidence="6" id="KW-1185">Reference proteome</keyword>
<keyword evidence="1" id="KW-0677">Repeat</keyword>
<evidence type="ECO:0000313" key="5">
    <source>
        <dbReference type="EMBL" id="KAL1508444.1"/>
    </source>
</evidence>
<dbReference type="Gene3D" id="1.25.40.20">
    <property type="entry name" value="Ankyrin repeat-containing domain"/>
    <property type="match status" value="1"/>
</dbReference>
<dbReference type="SUPFAM" id="SSF48403">
    <property type="entry name" value="Ankyrin repeat"/>
    <property type="match status" value="1"/>
</dbReference>
<dbReference type="Pfam" id="PF12796">
    <property type="entry name" value="Ank_2"/>
    <property type="match status" value="1"/>
</dbReference>
<accession>A0AB34IZJ0</accession>
<protein>
    <submittedName>
        <fullName evidence="5">Uncharacterized protein</fullName>
    </submittedName>
</protein>
<feature type="compositionally biased region" description="Low complexity" evidence="4">
    <location>
        <begin position="288"/>
        <end position="301"/>
    </location>
</feature>
<sequence length="465" mass="47468">MAAMAETLWQLLSDEAPSLLDELAAAVADGWPIDTPVDEDQMTLLHHACARGNAPLASALLAAGASVSARDAEGNEALAFAAMAGDAPIAEALLARRAAVDARNALGESAMIIAAAHGQCEAIRVLLQAGADLALKPTEGLHRGRTALVVARACMRIPAARLLESNDSTLRKRREEQEERRLAAAAARKEAEAQAAEAAEAERRRADEERQRKVAAARRAVDEMERVREGEAERELERLGAEAPAAPHAQCAEFRLNLRAASAAECVCGLPKAAHSAAALQRRPARKVGAPPAAGSAHAAGVGKGEAEESEGGGGAAGAARADAAAASGEARLANQLEAGEGESRMGAAVEEVVKEGHAAPAEERAHSATAASELVAAGVEHLASEVKAAEEAAMEAGGALAPMAEESDPPLALESAAKADAKGPAPLRDEELAAATIVTDVALVVAKQVVERLIATAAGTDVAV</sequence>
<evidence type="ECO:0000313" key="6">
    <source>
        <dbReference type="Proteomes" id="UP001515480"/>
    </source>
</evidence>
<dbReference type="SMART" id="SM00248">
    <property type="entry name" value="ANK"/>
    <property type="match status" value="3"/>
</dbReference>
<feature type="region of interest" description="Disordered" evidence="4">
    <location>
        <begin position="283"/>
        <end position="321"/>
    </location>
</feature>
<evidence type="ECO:0000256" key="2">
    <source>
        <dbReference type="ARBA" id="ARBA00023043"/>
    </source>
</evidence>
<evidence type="ECO:0000256" key="1">
    <source>
        <dbReference type="ARBA" id="ARBA00022737"/>
    </source>
</evidence>
<dbReference type="PROSITE" id="PS50297">
    <property type="entry name" value="ANK_REP_REGION"/>
    <property type="match status" value="2"/>
</dbReference>
<organism evidence="5 6">
    <name type="scientific">Prymnesium parvum</name>
    <name type="common">Toxic golden alga</name>
    <dbReference type="NCBI Taxonomy" id="97485"/>
    <lineage>
        <taxon>Eukaryota</taxon>
        <taxon>Haptista</taxon>
        <taxon>Haptophyta</taxon>
        <taxon>Prymnesiophyceae</taxon>
        <taxon>Prymnesiales</taxon>
        <taxon>Prymnesiaceae</taxon>
        <taxon>Prymnesium</taxon>
    </lineage>
</organism>
<keyword evidence="2 3" id="KW-0040">ANK repeat</keyword>
<feature type="repeat" description="ANK" evidence="3">
    <location>
        <begin position="73"/>
        <end position="105"/>
    </location>
</feature>
<dbReference type="EMBL" id="JBGBPQ010000016">
    <property type="protein sequence ID" value="KAL1508444.1"/>
    <property type="molecule type" value="Genomic_DNA"/>
</dbReference>
<dbReference type="InterPro" id="IPR002110">
    <property type="entry name" value="Ankyrin_rpt"/>
</dbReference>
<dbReference type="PANTHER" id="PTHR24173">
    <property type="entry name" value="ANKYRIN REPEAT CONTAINING"/>
    <property type="match status" value="1"/>
</dbReference>
<feature type="repeat" description="ANK" evidence="3">
    <location>
        <begin position="40"/>
        <end position="72"/>
    </location>
</feature>
<dbReference type="Proteomes" id="UP001515480">
    <property type="component" value="Unassembled WGS sequence"/>
</dbReference>
<dbReference type="PROSITE" id="PS50088">
    <property type="entry name" value="ANK_REPEAT"/>
    <property type="match status" value="3"/>
</dbReference>
<evidence type="ECO:0000256" key="4">
    <source>
        <dbReference type="SAM" id="MobiDB-lite"/>
    </source>
</evidence>
<feature type="compositionally biased region" description="Basic and acidic residues" evidence="4">
    <location>
        <begin position="200"/>
        <end position="211"/>
    </location>
</feature>
<gene>
    <name evidence="5" type="ORF">AB1Y20_004547</name>
</gene>
<name>A0AB34IZJ0_PRYPA</name>